<dbReference type="Proteomes" id="UP000324241">
    <property type="component" value="Unassembled WGS sequence"/>
</dbReference>
<accession>A0A4S3JMX3</accession>
<gene>
    <name evidence="10" type="ORF">ATNIH1004_003259</name>
    <name evidence="11" type="ORF">EYZ11_003545</name>
</gene>
<dbReference type="GeneID" id="54325961"/>
<comment type="subcellular location">
    <subcellularLocation>
        <location evidence="1">Mitochondrion inner membrane</location>
        <topology evidence="1">Peripheral membrane protein</topology>
        <orientation evidence="1">Matrix side</orientation>
    </subcellularLocation>
</comment>
<evidence type="ECO:0000256" key="8">
    <source>
        <dbReference type="ARBA" id="ARBA00023136"/>
    </source>
</evidence>
<keyword evidence="6" id="KW-0249">Electron transport</keyword>
<reference evidence="11 12" key="1">
    <citation type="submission" date="2019-03" db="EMBL/GenBank/DDBJ databases">
        <title>The genome sequence of a newly discovered highly antifungal drug resistant Aspergillus species, Aspergillus tanneri NIH 1004.</title>
        <authorList>
            <person name="Mounaud S."/>
            <person name="Singh I."/>
            <person name="Joardar V."/>
            <person name="Pakala S."/>
            <person name="Pakala S."/>
            <person name="Venepally P."/>
            <person name="Hoover J."/>
            <person name="Nierman W."/>
            <person name="Chung J."/>
            <person name="Losada L."/>
        </authorList>
    </citation>
    <scope>NUCLEOTIDE SEQUENCE [LARGE SCALE GENOMIC DNA]</scope>
    <source>
        <strain evidence="11 12">NIH1004</strain>
    </source>
</reference>
<dbReference type="AlphaFoldDB" id="A0A4S3JMX3"/>
<evidence type="ECO:0000256" key="9">
    <source>
        <dbReference type="SAM" id="MobiDB-lite"/>
    </source>
</evidence>
<proteinExistence type="inferred from homology"/>
<dbReference type="InterPro" id="IPR006806">
    <property type="entry name" value="NDUFA5"/>
</dbReference>
<dbReference type="OrthoDB" id="286811at2759"/>
<keyword evidence="8" id="KW-0472">Membrane</keyword>
<dbReference type="EMBL" id="QUQM01000001">
    <property type="protein sequence ID" value="KAA8650572.1"/>
    <property type="molecule type" value="Genomic_DNA"/>
</dbReference>
<evidence type="ECO:0000256" key="1">
    <source>
        <dbReference type="ARBA" id="ARBA00004443"/>
    </source>
</evidence>
<dbReference type="GO" id="GO:0022904">
    <property type="term" value="P:respiratory electron transport chain"/>
    <property type="evidence" value="ECO:0007669"/>
    <property type="project" value="InterPro"/>
</dbReference>
<evidence type="ECO:0000313" key="13">
    <source>
        <dbReference type="Proteomes" id="UP000324241"/>
    </source>
</evidence>
<reference evidence="10 13" key="2">
    <citation type="submission" date="2019-08" db="EMBL/GenBank/DDBJ databases">
        <title>The genome sequence of a newly discovered highly antifungal drug resistant Aspergillus species, Aspergillus tanneri NIH 1004.</title>
        <authorList>
            <person name="Mounaud S."/>
            <person name="Singh I."/>
            <person name="Joardar V."/>
            <person name="Pakala S."/>
            <person name="Pakala S."/>
            <person name="Venepally P."/>
            <person name="Chung J.K."/>
            <person name="Losada L."/>
            <person name="Nierman W.C."/>
        </authorList>
    </citation>
    <scope>NUCLEOTIDE SEQUENCE [LARGE SCALE GENOMIC DNA]</scope>
    <source>
        <strain evidence="10 13">NIH1004</strain>
    </source>
</reference>
<dbReference type="GO" id="GO:0005743">
    <property type="term" value="C:mitochondrial inner membrane"/>
    <property type="evidence" value="ECO:0007669"/>
    <property type="project" value="UniProtKB-SubCell"/>
</dbReference>
<dbReference type="Pfam" id="PF04716">
    <property type="entry name" value="ETC_C1_NDUFA5"/>
    <property type="match status" value="1"/>
</dbReference>
<dbReference type="Proteomes" id="UP000308092">
    <property type="component" value="Unassembled WGS sequence"/>
</dbReference>
<keyword evidence="12" id="KW-1185">Reference proteome</keyword>
<evidence type="ECO:0000313" key="10">
    <source>
        <dbReference type="EMBL" id="KAA8650572.1"/>
    </source>
</evidence>
<name>A0A4S3JMX3_9EURO</name>
<comment type="similarity">
    <text evidence="2">Belongs to the complex I NDUFA5 subunit family.</text>
</comment>
<evidence type="ECO:0000313" key="12">
    <source>
        <dbReference type="Proteomes" id="UP000308092"/>
    </source>
</evidence>
<feature type="compositionally biased region" description="Basic and acidic residues" evidence="9">
    <location>
        <begin position="113"/>
        <end position="125"/>
    </location>
</feature>
<dbReference type="VEuPathDB" id="FungiDB:EYZ11_003545"/>
<organism evidence="11 12">
    <name type="scientific">Aspergillus tanneri</name>
    <dbReference type="NCBI Taxonomy" id="1220188"/>
    <lineage>
        <taxon>Eukaryota</taxon>
        <taxon>Fungi</taxon>
        <taxon>Dikarya</taxon>
        <taxon>Ascomycota</taxon>
        <taxon>Pezizomycotina</taxon>
        <taxon>Eurotiomycetes</taxon>
        <taxon>Eurotiomycetidae</taxon>
        <taxon>Eurotiales</taxon>
        <taxon>Aspergillaceae</taxon>
        <taxon>Aspergillus</taxon>
        <taxon>Aspergillus subgen. Circumdati</taxon>
    </lineage>
</organism>
<protein>
    <recommendedName>
        <fullName evidence="14">NADH-ubiquinone oxidoreductase 299 kDa subunit</fullName>
    </recommendedName>
</protein>
<evidence type="ECO:0008006" key="14">
    <source>
        <dbReference type="Google" id="ProtNLM"/>
    </source>
</evidence>
<keyword evidence="4" id="KW-0679">Respiratory chain</keyword>
<dbReference type="PANTHER" id="PTHR12653:SF0">
    <property type="entry name" value="NADH DEHYDROGENASE [UBIQUINONE] 1 ALPHA SUBCOMPLEX SUBUNIT 5"/>
    <property type="match status" value="1"/>
</dbReference>
<evidence type="ECO:0000256" key="2">
    <source>
        <dbReference type="ARBA" id="ARBA00010261"/>
    </source>
</evidence>
<keyword evidence="5" id="KW-0999">Mitochondrion inner membrane</keyword>
<keyword evidence="7" id="KW-0496">Mitochondrion</keyword>
<dbReference type="EMBL" id="SOSA01000091">
    <property type="protein sequence ID" value="THC96989.1"/>
    <property type="molecule type" value="Genomic_DNA"/>
</dbReference>
<evidence type="ECO:0000256" key="3">
    <source>
        <dbReference type="ARBA" id="ARBA00022448"/>
    </source>
</evidence>
<evidence type="ECO:0000256" key="7">
    <source>
        <dbReference type="ARBA" id="ARBA00023128"/>
    </source>
</evidence>
<dbReference type="STRING" id="1220188.A0A4S3JMX3"/>
<evidence type="ECO:0000256" key="5">
    <source>
        <dbReference type="ARBA" id="ARBA00022792"/>
    </source>
</evidence>
<feature type="region of interest" description="Disordered" evidence="9">
    <location>
        <begin position="110"/>
        <end position="140"/>
    </location>
</feature>
<dbReference type="PANTHER" id="PTHR12653">
    <property type="entry name" value="NADH-UBIQUINONE OXIDOREDUCTASE 13 KD-B SUBUNIT"/>
    <property type="match status" value="1"/>
</dbReference>
<evidence type="ECO:0000256" key="4">
    <source>
        <dbReference type="ARBA" id="ARBA00022660"/>
    </source>
</evidence>
<dbReference type="RefSeq" id="XP_033429933.1">
    <property type="nucleotide sequence ID" value="XM_033567938.1"/>
</dbReference>
<evidence type="ECO:0000313" key="11">
    <source>
        <dbReference type="EMBL" id="THC96989.1"/>
    </source>
</evidence>
<sequence>MRSTLRLLANIKSPRYLEPFAPTGLTGLLTHPSPRPTLIYLYTSTLQKLKAFPETSAYRQSTEALTRHRLQIVESTKPPGFDAWLERVKKTVAAEPERFASLRRSDGSYAAAMRDDGSDNPRGEEWDGESIEATTEGPARTAAEEARWEKAVAESTVEHKDSDFFPQEMKWENEPALEAQQISDIENKIGAGLIEEVIQVAEGELKLVDELYKSKAWEELEEKPSPGQWVYFERNTPGSA</sequence>
<keyword evidence="3" id="KW-0813">Transport</keyword>
<comment type="caution">
    <text evidence="11">The sequence shown here is derived from an EMBL/GenBank/DDBJ whole genome shotgun (WGS) entry which is preliminary data.</text>
</comment>
<evidence type="ECO:0000256" key="6">
    <source>
        <dbReference type="ARBA" id="ARBA00022982"/>
    </source>
</evidence>